<accession>A0A1C6TUV3</accession>
<evidence type="ECO:0000313" key="3">
    <source>
        <dbReference type="Proteomes" id="UP000199696"/>
    </source>
</evidence>
<proteinExistence type="predicted"/>
<evidence type="ECO:0000313" key="2">
    <source>
        <dbReference type="EMBL" id="SCL45564.1"/>
    </source>
</evidence>
<keyword evidence="1" id="KW-1133">Transmembrane helix</keyword>
<feature type="transmembrane region" description="Helical" evidence="1">
    <location>
        <begin position="20"/>
        <end position="37"/>
    </location>
</feature>
<dbReference type="Proteomes" id="UP000199696">
    <property type="component" value="Unassembled WGS sequence"/>
</dbReference>
<reference evidence="3" key="1">
    <citation type="submission" date="2016-06" db="EMBL/GenBank/DDBJ databases">
        <authorList>
            <person name="Varghese N."/>
            <person name="Submissions Spin"/>
        </authorList>
    </citation>
    <scope>NUCLEOTIDE SEQUENCE [LARGE SCALE GENOMIC DNA]</scope>
    <source>
        <strain evidence="3">DSM 44814</strain>
    </source>
</reference>
<name>A0A1C6TUV3_9ACTN</name>
<dbReference type="EMBL" id="FMHY01000002">
    <property type="protein sequence ID" value="SCL45564.1"/>
    <property type="molecule type" value="Genomic_DNA"/>
</dbReference>
<keyword evidence="3" id="KW-1185">Reference proteome</keyword>
<evidence type="ECO:0000256" key="1">
    <source>
        <dbReference type="SAM" id="Phobius"/>
    </source>
</evidence>
<sequence>MLGGAVAKKSDRLHEQDVRLGLSGWLAIALIPWISTMSRHRALLEMMNRTETRASAPGATAADVRADLNDLSRMLSAYANGLRQIIEERDVKAMMEHAIDVDDEQIRARVRQTSKAVNRGFESQLNDALKQLQAAASRYVRQQVRLLQALKVVRGSVRLWIRSDEVHEVLKKASLGDLAVLWDGIAFDESPYWIDPARVMKAVSDLTFVEDDERVPEASDDAVEVGEPFFEDNLRDLAEQLLDGRDEMDLTEFLLSRPWPVPAVAITQLSALAGLELGYDLEYDHMIATLDDGPSTRLATKIILRRVAVVSPAPGGGG</sequence>
<organism evidence="2 3">
    <name type="scientific">Micromonospora eburnea</name>
    <dbReference type="NCBI Taxonomy" id="227316"/>
    <lineage>
        <taxon>Bacteria</taxon>
        <taxon>Bacillati</taxon>
        <taxon>Actinomycetota</taxon>
        <taxon>Actinomycetes</taxon>
        <taxon>Micromonosporales</taxon>
        <taxon>Micromonosporaceae</taxon>
        <taxon>Micromonospora</taxon>
    </lineage>
</organism>
<protein>
    <submittedName>
        <fullName evidence="2">Uncharacterized protein</fullName>
    </submittedName>
</protein>
<keyword evidence="1" id="KW-0812">Transmembrane</keyword>
<dbReference type="AlphaFoldDB" id="A0A1C6TUV3"/>
<keyword evidence="1" id="KW-0472">Membrane</keyword>
<gene>
    <name evidence="2" type="ORF">GA0070604_1020</name>
</gene>